<comment type="caution">
    <text evidence="1">The sequence shown here is derived from an EMBL/GenBank/DDBJ whole genome shotgun (WGS) entry which is preliminary data.</text>
</comment>
<dbReference type="PANTHER" id="PTHR37297:SF1">
    <property type="entry name" value="PROTEIN NRDI"/>
    <property type="match status" value="1"/>
</dbReference>
<dbReference type="InterPro" id="IPR029039">
    <property type="entry name" value="Flavoprotein-like_sf"/>
</dbReference>
<dbReference type="Pfam" id="PF07972">
    <property type="entry name" value="Flavodoxin_NdrI"/>
    <property type="match status" value="1"/>
</dbReference>
<dbReference type="PATRIC" id="fig|1396.535.peg.953"/>
<dbReference type="SUPFAM" id="SSF52218">
    <property type="entry name" value="Flavoproteins"/>
    <property type="match status" value="1"/>
</dbReference>
<name>A0A164QDG0_BACCE</name>
<dbReference type="Proteomes" id="UP000076482">
    <property type="component" value="Unassembled WGS sequence"/>
</dbReference>
<evidence type="ECO:0000313" key="1">
    <source>
        <dbReference type="EMBL" id="KZD71155.1"/>
    </source>
</evidence>
<dbReference type="PANTHER" id="PTHR37297">
    <property type="entry name" value="PROTEIN NRDI"/>
    <property type="match status" value="1"/>
</dbReference>
<dbReference type="AlphaFoldDB" id="A0A164QDG0"/>
<gene>
    <name evidence="1" type="ORF">B4088_0885</name>
</gene>
<organism evidence="1 2">
    <name type="scientific">Bacillus cereus</name>
    <dbReference type="NCBI Taxonomy" id="1396"/>
    <lineage>
        <taxon>Bacteria</taxon>
        <taxon>Bacillati</taxon>
        <taxon>Bacillota</taxon>
        <taxon>Bacilli</taxon>
        <taxon>Bacillales</taxon>
        <taxon>Bacillaceae</taxon>
        <taxon>Bacillus</taxon>
        <taxon>Bacillus cereus group</taxon>
    </lineage>
</organism>
<dbReference type="GO" id="GO:0010181">
    <property type="term" value="F:FMN binding"/>
    <property type="evidence" value="ECO:0007669"/>
    <property type="project" value="InterPro"/>
</dbReference>
<dbReference type="EMBL" id="LJKE01000020">
    <property type="protein sequence ID" value="KZD71155.1"/>
    <property type="molecule type" value="Genomic_DNA"/>
</dbReference>
<dbReference type="NCBIfam" id="TIGR00333">
    <property type="entry name" value="nrdI"/>
    <property type="match status" value="1"/>
</dbReference>
<proteinExistence type="predicted"/>
<dbReference type="InterPro" id="IPR004465">
    <property type="entry name" value="RNR_NrdI"/>
</dbReference>
<reference evidence="1 2" key="1">
    <citation type="submission" date="2015-09" db="EMBL/GenBank/DDBJ databases">
        <title>Bacillus cereus food isolates.</title>
        <authorList>
            <person name="Boekhorst J."/>
        </authorList>
    </citation>
    <scope>NUCLEOTIDE SEQUENCE [LARGE SCALE GENOMIC DNA]</scope>
    <source>
        <strain evidence="1 2">B4088</strain>
    </source>
</reference>
<protein>
    <submittedName>
        <fullName evidence="1">Ribonucleotide reduction protein NrdI</fullName>
    </submittedName>
</protein>
<sequence length="152" mass="17290">MEKIDLLYDSMTGNVKRFANKFTEFSFNTKPIKSISKIENEFILLTYTTGIAQIPPTTKEFLETHKSLLPEMCLGVVSSGNRNWGDNFAASGDKIEAEYHIRLLHKIEMAGSKKDVDIITQKVNIICSNNPFHKFNEPSTNMFPRKIDTILS</sequence>
<evidence type="ECO:0000313" key="2">
    <source>
        <dbReference type="Proteomes" id="UP000076482"/>
    </source>
</evidence>
<accession>A0A164QDG0</accession>
<dbReference type="RefSeq" id="WP_063260056.1">
    <property type="nucleotide sequence ID" value="NZ_LJKE01000020.1"/>
</dbReference>
<dbReference type="Gene3D" id="3.40.50.360">
    <property type="match status" value="1"/>
</dbReference>